<protein>
    <submittedName>
        <fullName evidence="2">Uncharacterized protein</fullName>
    </submittedName>
</protein>
<dbReference type="AlphaFoldDB" id="A0A485PF16"/>
<name>A0A485PF16_LYNPA</name>
<accession>A0A485PF16</accession>
<evidence type="ECO:0000313" key="3">
    <source>
        <dbReference type="Proteomes" id="UP000386466"/>
    </source>
</evidence>
<organism evidence="2 3">
    <name type="scientific">Lynx pardinus</name>
    <name type="common">Iberian lynx</name>
    <name type="synonym">Felis pardina</name>
    <dbReference type="NCBI Taxonomy" id="191816"/>
    <lineage>
        <taxon>Eukaryota</taxon>
        <taxon>Metazoa</taxon>
        <taxon>Chordata</taxon>
        <taxon>Craniata</taxon>
        <taxon>Vertebrata</taxon>
        <taxon>Euteleostomi</taxon>
        <taxon>Mammalia</taxon>
        <taxon>Eutheria</taxon>
        <taxon>Laurasiatheria</taxon>
        <taxon>Carnivora</taxon>
        <taxon>Feliformia</taxon>
        <taxon>Felidae</taxon>
        <taxon>Felinae</taxon>
        <taxon>Lynx</taxon>
    </lineage>
</organism>
<feature type="region of interest" description="Disordered" evidence="1">
    <location>
        <begin position="1"/>
        <end position="60"/>
    </location>
</feature>
<evidence type="ECO:0000256" key="1">
    <source>
        <dbReference type="SAM" id="MobiDB-lite"/>
    </source>
</evidence>
<feature type="compositionally biased region" description="Polar residues" evidence="1">
    <location>
        <begin position="31"/>
        <end position="41"/>
    </location>
</feature>
<gene>
    <name evidence="2" type="ORF">LYPA_23C003238</name>
</gene>
<evidence type="ECO:0000313" key="2">
    <source>
        <dbReference type="EMBL" id="VFV44735.1"/>
    </source>
</evidence>
<reference evidence="2 3" key="1">
    <citation type="submission" date="2019-01" db="EMBL/GenBank/DDBJ databases">
        <authorList>
            <person name="Alioto T."/>
            <person name="Alioto T."/>
        </authorList>
    </citation>
    <scope>NUCLEOTIDE SEQUENCE [LARGE SCALE GENOMIC DNA]</scope>
</reference>
<dbReference type="EMBL" id="CAAGRJ010036227">
    <property type="protein sequence ID" value="VFV44735.1"/>
    <property type="molecule type" value="Genomic_DNA"/>
</dbReference>
<sequence length="82" mass="9228">MPEQGGHARPCKGHTHSHTHTHALWRDPSAERSTWNNQCSEQGGAENTAPARRPHKQFHTVSQPTEMQLRNVLLSRAKQTGK</sequence>
<dbReference type="Proteomes" id="UP000386466">
    <property type="component" value="Unassembled WGS sequence"/>
</dbReference>
<keyword evidence="3" id="KW-1185">Reference proteome</keyword>
<feature type="compositionally biased region" description="Basic residues" evidence="1">
    <location>
        <begin position="9"/>
        <end position="23"/>
    </location>
</feature>
<proteinExistence type="predicted"/>